<keyword evidence="1" id="KW-0472">Membrane</keyword>
<dbReference type="OrthoDB" id="6711032at2"/>
<name>N9LM98_9GAMM</name>
<protein>
    <recommendedName>
        <fullName evidence="4">Superinfection exclusion protein B</fullName>
    </recommendedName>
</protein>
<organism evidence="2 3">
    <name type="scientific">Acinetobacter dispersus</name>
    <dbReference type="NCBI Taxonomy" id="70348"/>
    <lineage>
        <taxon>Bacteria</taxon>
        <taxon>Pseudomonadati</taxon>
        <taxon>Pseudomonadota</taxon>
        <taxon>Gammaproteobacteria</taxon>
        <taxon>Moraxellales</taxon>
        <taxon>Moraxellaceae</taxon>
        <taxon>Acinetobacter</taxon>
    </lineage>
</organism>
<dbReference type="PATRIC" id="fig|1217703.3.peg.176"/>
<evidence type="ECO:0000256" key="1">
    <source>
        <dbReference type="SAM" id="Phobius"/>
    </source>
</evidence>
<proteinExistence type="predicted"/>
<reference evidence="2 3" key="1">
    <citation type="submission" date="2013-02" db="EMBL/GenBank/DDBJ databases">
        <title>The Genome Sequence of Acinetobacter sp. ANC 4105.</title>
        <authorList>
            <consortium name="The Broad Institute Genome Sequencing Platform"/>
            <consortium name="The Broad Institute Genome Sequencing Center for Infectious Disease"/>
            <person name="Cerqueira G."/>
            <person name="Feldgarden M."/>
            <person name="Courvalin P."/>
            <person name="Perichon B."/>
            <person name="Grillot-Courvalin C."/>
            <person name="Clermont D."/>
            <person name="Rocha E."/>
            <person name="Yoon E.-J."/>
            <person name="Nemec A."/>
            <person name="Walker B."/>
            <person name="Young S.K."/>
            <person name="Zeng Q."/>
            <person name="Gargeya S."/>
            <person name="Fitzgerald M."/>
            <person name="Haas B."/>
            <person name="Abouelleil A."/>
            <person name="Alvarado L."/>
            <person name="Arachchi H.M."/>
            <person name="Berlin A.M."/>
            <person name="Chapman S.B."/>
            <person name="Dewar J."/>
            <person name="Goldberg J."/>
            <person name="Griggs A."/>
            <person name="Gujja S."/>
            <person name="Hansen M."/>
            <person name="Howarth C."/>
            <person name="Imamovic A."/>
            <person name="Larimer J."/>
            <person name="McCowan C."/>
            <person name="Murphy C."/>
            <person name="Neiman D."/>
            <person name="Pearson M."/>
            <person name="Priest M."/>
            <person name="Roberts A."/>
            <person name="Saif S."/>
            <person name="Shea T."/>
            <person name="Sisk P."/>
            <person name="Sykes S."/>
            <person name="Wortman J."/>
            <person name="Nusbaum C."/>
            <person name="Birren B."/>
        </authorList>
    </citation>
    <scope>NUCLEOTIDE SEQUENCE [LARGE SCALE GENOMIC DNA]</scope>
    <source>
        <strain evidence="2 3">ANC 4105</strain>
    </source>
</reference>
<sequence>MENLISALLDIFRKHNILLYGVLIVSGVLTYNIWGLSDITGFIKIEDKYKNYVALAFLFSAAIVFLLILKSIFLFFKNHVVDRSNKIDAEAAYKEKLVNLTKKEQAVLLQFFIQQSETIWLPWRGQEVVELVNAGVLNLASTSLQMTRAGEAALLKIQKSTMHELASIYSDTFSSKYDSKVVQDIVQNHTPESVKAVLESRRVFGY</sequence>
<gene>
    <name evidence="2" type="ORF">F904_00191</name>
</gene>
<keyword evidence="1" id="KW-1133">Transmembrane helix</keyword>
<comment type="caution">
    <text evidence="2">The sequence shown here is derived from an EMBL/GenBank/DDBJ whole genome shotgun (WGS) entry which is preliminary data.</text>
</comment>
<evidence type="ECO:0000313" key="3">
    <source>
        <dbReference type="Proteomes" id="UP000013261"/>
    </source>
</evidence>
<dbReference type="Pfam" id="PF14163">
    <property type="entry name" value="SieB"/>
    <property type="match status" value="1"/>
</dbReference>
<dbReference type="EMBL" id="APRL01000001">
    <property type="protein sequence ID" value="ENW97353.1"/>
    <property type="molecule type" value="Genomic_DNA"/>
</dbReference>
<keyword evidence="3" id="KW-1185">Reference proteome</keyword>
<dbReference type="Proteomes" id="UP000013261">
    <property type="component" value="Unassembled WGS sequence"/>
</dbReference>
<dbReference type="AlphaFoldDB" id="N9LM98"/>
<dbReference type="RefSeq" id="WP_005183604.1">
    <property type="nucleotide sequence ID" value="NZ_KB850048.1"/>
</dbReference>
<evidence type="ECO:0008006" key="4">
    <source>
        <dbReference type="Google" id="ProtNLM"/>
    </source>
</evidence>
<feature type="transmembrane region" description="Helical" evidence="1">
    <location>
        <begin position="17"/>
        <end position="34"/>
    </location>
</feature>
<feature type="transmembrane region" description="Helical" evidence="1">
    <location>
        <begin position="54"/>
        <end position="76"/>
    </location>
</feature>
<dbReference type="HOGENOM" id="CLU_1329592_0_0_6"/>
<accession>N9LM98</accession>
<evidence type="ECO:0000313" key="2">
    <source>
        <dbReference type="EMBL" id="ENW97353.1"/>
    </source>
</evidence>
<dbReference type="InterPro" id="IPR025982">
    <property type="entry name" value="SieB"/>
</dbReference>
<keyword evidence="1" id="KW-0812">Transmembrane</keyword>